<keyword evidence="1" id="KW-1133">Transmembrane helix</keyword>
<dbReference type="PROSITE" id="PS50887">
    <property type="entry name" value="GGDEF"/>
    <property type="match status" value="1"/>
</dbReference>
<dbReference type="SUPFAM" id="SSF141868">
    <property type="entry name" value="EAL domain-like"/>
    <property type="match status" value="1"/>
</dbReference>
<feature type="domain" description="GGDEF" evidence="3">
    <location>
        <begin position="379"/>
        <end position="512"/>
    </location>
</feature>
<feature type="transmembrane region" description="Helical" evidence="1">
    <location>
        <begin position="121"/>
        <end position="139"/>
    </location>
</feature>
<dbReference type="InterPro" id="IPR001633">
    <property type="entry name" value="EAL_dom"/>
</dbReference>
<dbReference type="PANTHER" id="PTHR33121:SF71">
    <property type="entry name" value="OXYGEN SENSOR PROTEIN DOSP"/>
    <property type="match status" value="1"/>
</dbReference>
<evidence type="ECO:0000256" key="1">
    <source>
        <dbReference type="SAM" id="Phobius"/>
    </source>
</evidence>
<organism evidence="4 5">
    <name type="scientific">Criibacterium bergeronii</name>
    <dbReference type="NCBI Taxonomy" id="1871336"/>
    <lineage>
        <taxon>Bacteria</taxon>
        <taxon>Bacillati</taxon>
        <taxon>Bacillota</taxon>
        <taxon>Clostridia</taxon>
        <taxon>Peptostreptococcales</taxon>
        <taxon>Filifactoraceae</taxon>
        <taxon>Criibacterium</taxon>
    </lineage>
</organism>
<dbReference type="SMART" id="SM00052">
    <property type="entry name" value="EAL"/>
    <property type="match status" value="1"/>
</dbReference>
<accession>A0A371ILX8</accession>
<sequence>MRMDKFVNKFSKLYKIILIATLVLSIARLFQAKVVFLLSGIGSLILFLIKYKSQNKCVRKNVKPFLISFVFFLTCLLMIIFIKDIEHLSFYKIFLSLLFTIFIICTHIGLYGFLRQLDIKIDILQLVLNLFSFYAVVFWSGGEALTHFFNTYVTVNNGYLYYLLFISIVSEIFTLSLTLCLETVKPPRGIVTLISTIFLTFAFFFFYLLNIFSGKLIYIDIASVIITIITLLNLDFSMLSPEDFKLEITIEESENKYADSKVYFDTLSLSAGFLFIILIPILLFAFKEISINRVIISIIISSLYYILSLFYLSFTVKKNLLQYHINLNAIKQAELEQKKNEILKSNEILINQYHTDYLTGTWNREKFYLDASKLIDSHTPFTLIYLDLDRFKVINDTYGHDTGDVILKETAQRLKRFSNDITSIYRVGGDEFTVLSRIVDREKLTQFSLELINIVQVPYLHNNTSYYIGLSIGISEFPKDSCDVDTLIKYADFAMYRIKKSYVQNKIEFFTQDYYLEIERKNRLIKKLENSDFNEILHLNYQPIFYPGGKKIKKVEALLRWHDEEFGYVSPAEFIPLAEQTNIIFPITQWVIDKSFSDLSRLKKEYHADFSIAINISPKTLTQNPLIYNLLLKSSYYGLDNSQIELELTENFSVYLIDYIKEKIHVLDQNNFTISIDDFGTGYSSLEYIKDLKIDTLKIAKELVDNIEEMKQDYSLIASIISLSKALNLEVIAEGVEHKGQLEILESLGCDLYQGYYYERPVSFDALVERYLQPDNLYNIG</sequence>
<feature type="domain" description="EAL" evidence="2">
    <location>
        <begin position="517"/>
        <end position="775"/>
    </location>
</feature>
<feature type="transmembrane region" description="Helical" evidence="1">
    <location>
        <begin position="36"/>
        <end position="53"/>
    </location>
</feature>
<dbReference type="InterPro" id="IPR043128">
    <property type="entry name" value="Rev_trsase/Diguanyl_cyclase"/>
</dbReference>
<proteinExistence type="predicted"/>
<dbReference type="Gene3D" id="3.20.20.450">
    <property type="entry name" value="EAL domain"/>
    <property type="match status" value="1"/>
</dbReference>
<gene>
    <name evidence="4" type="ORF">BBG48_003905</name>
</gene>
<dbReference type="NCBIfam" id="TIGR00254">
    <property type="entry name" value="GGDEF"/>
    <property type="match status" value="1"/>
</dbReference>
<dbReference type="Pfam" id="PF00990">
    <property type="entry name" value="GGDEF"/>
    <property type="match status" value="1"/>
</dbReference>
<feature type="transmembrane region" description="Helical" evidence="1">
    <location>
        <begin position="190"/>
        <end position="210"/>
    </location>
</feature>
<feature type="transmembrane region" description="Helical" evidence="1">
    <location>
        <begin position="12"/>
        <end position="30"/>
    </location>
</feature>
<comment type="caution">
    <text evidence="4">The sequence shown here is derived from an EMBL/GenBank/DDBJ whole genome shotgun (WGS) entry which is preliminary data.</text>
</comment>
<dbReference type="PROSITE" id="PS50883">
    <property type="entry name" value="EAL"/>
    <property type="match status" value="1"/>
</dbReference>
<keyword evidence="5" id="KW-1185">Reference proteome</keyword>
<evidence type="ECO:0000313" key="5">
    <source>
        <dbReference type="Proteomes" id="UP000093352"/>
    </source>
</evidence>
<name>A0A371ILX8_9FIRM</name>
<protein>
    <submittedName>
        <fullName evidence="4">Bifunctional diguanylate cyclase/phosphodiesterase</fullName>
    </submittedName>
</protein>
<feature type="transmembrane region" description="Helical" evidence="1">
    <location>
        <begin position="65"/>
        <end position="82"/>
    </location>
</feature>
<dbReference type="SUPFAM" id="SSF55073">
    <property type="entry name" value="Nucleotide cyclase"/>
    <property type="match status" value="1"/>
</dbReference>
<dbReference type="Proteomes" id="UP000093352">
    <property type="component" value="Unassembled WGS sequence"/>
</dbReference>
<evidence type="ECO:0000259" key="2">
    <source>
        <dbReference type="PROSITE" id="PS50883"/>
    </source>
</evidence>
<dbReference type="Gene3D" id="3.30.70.270">
    <property type="match status" value="1"/>
</dbReference>
<feature type="transmembrane region" description="Helical" evidence="1">
    <location>
        <begin position="291"/>
        <end position="312"/>
    </location>
</feature>
<dbReference type="CDD" id="cd01948">
    <property type="entry name" value="EAL"/>
    <property type="match status" value="1"/>
</dbReference>
<keyword evidence="1" id="KW-0472">Membrane</keyword>
<feature type="transmembrane region" description="Helical" evidence="1">
    <location>
        <begin position="94"/>
        <end position="114"/>
    </location>
</feature>
<keyword evidence="1" id="KW-0812">Transmembrane</keyword>
<dbReference type="InterPro" id="IPR035919">
    <property type="entry name" value="EAL_sf"/>
</dbReference>
<dbReference type="InterPro" id="IPR000160">
    <property type="entry name" value="GGDEF_dom"/>
</dbReference>
<dbReference type="InterPro" id="IPR050706">
    <property type="entry name" value="Cyclic-di-GMP_PDE-like"/>
</dbReference>
<dbReference type="EMBL" id="MBEW02000006">
    <property type="protein sequence ID" value="RDY21505.1"/>
    <property type="molecule type" value="Genomic_DNA"/>
</dbReference>
<evidence type="ECO:0000259" key="3">
    <source>
        <dbReference type="PROSITE" id="PS50887"/>
    </source>
</evidence>
<dbReference type="STRING" id="1871336.BBG48_02145"/>
<feature type="transmembrane region" description="Helical" evidence="1">
    <location>
        <begin position="262"/>
        <end position="285"/>
    </location>
</feature>
<evidence type="ECO:0000313" key="4">
    <source>
        <dbReference type="EMBL" id="RDY21505.1"/>
    </source>
</evidence>
<dbReference type="PANTHER" id="PTHR33121">
    <property type="entry name" value="CYCLIC DI-GMP PHOSPHODIESTERASE PDEF"/>
    <property type="match status" value="1"/>
</dbReference>
<dbReference type="Pfam" id="PF00563">
    <property type="entry name" value="EAL"/>
    <property type="match status" value="1"/>
</dbReference>
<reference evidence="4 5" key="1">
    <citation type="journal article" date="2016" name="Genome Announc.">
        <title>Draft Genome Sequence of Criibacterium bergeronii gen. nov., sp. nov., Strain CCRI-22567T, Isolated from a Vaginal Sample from a Woman with Bacterial Vaginosis.</title>
        <authorList>
            <person name="Maheux A.F."/>
            <person name="Berube E."/>
            <person name="Boudreau D.K."/>
            <person name="Raymond F."/>
            <person name="Corbeil J."/>
            <person name="Roy P.H."/>
            <person name="Boissinot M."/>
            <person name="Omar R.F."/>
        </authorList>
    </citation>
    <scope>NUCLEOTIDE SEQUENCE [LARGE SCALE GENOMIC DNA]</scope>
    <source>
        <strain evidence="4 5">CCRI-22567</strain>
    </source>
</reference>
<dbReference type="AlphaFoldDB" id="A0A371ILX8"/>
<feature type="transmembrane region" description="Helical" evidence="1">
    <location>
        <begin position="159"/>
        <end position="181"/>
    </location>
</feature>
<dbReference type="CDD" id="cd01949">
    <property type="entry name" value="GGDEF"/>
    <property type="match status" value="1"/>
</dbReference>
<dbReference type="InterPro" id="IPR029787">
    <property type="entry name" value="Nucleotide_cyclase"/>
</dbReference>
<dbReference type="GO" id="GO:0071111">
    <property type="term" value="F:cyclic-guanylate-specific phosphodiesterase activity"/>
    <property type="evidence" value="ECO:0007669"/>
    <property type="project" value="InterPro"/>
</dbReference>
<dbReference type="SMART" id="SM00267">
    <property type="entry name" value="GGDEF"/>
    <property type="match status" value="1"/>
</dbReference>